<feature type="transmembrane region" description="Helical" evidence="1">
    <location>
        <begin position="201"/>
        <end position="224"/>
    </location>
</feature>
<name>A0ABU9VLY0_9BACI</name>
<dbReference type="EMBL" id="JBCITK010000001">
    <property type="protein sequence ID" value="MEN0644907.1"/>
    <property type="molecule type" value="Genomic_DNA"/>
</dbReference>
<keyword evidence="3" id="KW-1185">Reference proteome</keyword>
<evidence type="ECO:0000313" key="3">
    <source>
        <dbReference type="Proteomes" id="UP001418796"/>
    </source>
</evidence>
<dbReference type="Pfam" id="PF12730">
    <property type="entry name" value="ABC2_membrane_4"/>
    <property type="match status" value="1"/>
</dbReference>
<comment type="caution">
    <text evidence="2">The sequence shown here is derived from an EMBL/GenBank/DDBJ whole genome shotgun (WGS) entry which is preliminary data.</text>
</comment>
<keyword evidence="1" id="KW-0812">Transmembrane</keyword>
<feature type="transmembrane region" description="Helical" evidence="1">
    <location>
        <begin position="177"/>
        <end position="195"/>
    </location>
</feature>
<organism evidence="2 3">
    <name type="scientific">Alkalicoccobacillus gibsonii</name>
    <dbReference type="NCBI Taxonomy" id="79881"/>
    <lineage>
        <taxon>Bacteria</taxon>
        <taxon>Bacillati</taxon>
        <taxon>Bacillota</taxon>
        <taxon>Bacilli</taxon>
        <taxon>Bacillales</taxon>
        <taxon>Bacillaceae</taxon>
        <taxon>Alkalicoccobacillus</taxon>
    </lineage>
</organism>
<proteinExistence type="predicted"/>
<dbReference type="Proteomes" id="UP001418796">
    <property type="component" value="Unassembled WGS sequence"/>
</dbReference>
<gene>
    <name evidence="2" type="ORF">MKY91_17260</name>
</gene>
<keyword evidence="1" id="KW-0472">Membrane</keyword>
<sequence>MKYLMKLELKKYPIAWFIKGSILANILIVSMLILLIYVEQLEGEVVYRTASDFYMTSGILIRATFIVFAAVLISKLVIDEFKNRTSLVLFSYPINRKSLMIAKILLIFALTLSAMVISTLVVVGSFIGLNELFGFADHLNLTIQSIWPELLSMMLFNLVAAGTSLVPVYFGMRKHSVPATIVSSLIIILITNSSLGTEFSLINLLYLPAILAAVAVFVVMQTVYKVDRVDLG</sequence>
<accession>A0ABU9VLY0</accession>
<keyword evidence="1" id="KW-1133">Transmembrane helix</keyword>
<dbReference type="RefSeq" id="WP_343131526.1">
    <property type="nucleotide sequence ID" value="NZ_JBCITK010000001.1"/>
</dbReference>
<evidence type="ECO:0000256" key="1">
    <source>
        <dbReference type="SAM" id="Phobius"/>
    </source>
</evidence>
<reference evidence="2 3" key="1">
    <citation type="submission" date="2024-03" db="EMBL/GenBank/DDBJ databases">
        <title>Bacilli Hybrid Assemblies.</title>
        <authorList>
            <person name="Kovac J."/>
        </authorList>
    </citation>
    <scope>NUCLEOTIDE SEQUENCE [LARGE SCALE GENOMIC DNA]</scope>
    <source>
        <strain evidence="2 3">FSL R7-0666</strain>
    </source>
</reference>
<protein>
    <submittedName>
        <fullName evidence="2">ABC transporter permease</fullName>
    </submittedName>
</protein>
<feature type="transmembrane region" description="Helical" evidence="1">
    <location>
        <begin position="12"/>
        <end position="38"/>
    </location>
</feature>
<feature type="transmembrane region" description="Helical" evidence="1">
    <location>
        <begin position="150"/>
        <end position="170"/>
    </location>
</feature>
<feature type="transmembrane region" description="Helical" evidence="1">
    <location>
        <begin position="99"/>
        <end position="130"/>
    </location>
</feature>
<evidence type="ECO:0000313" key="2">
    <source>
        <dbReference type="EMBL" id="MEN0644907.1"/>
    </source>
</evidence>
<feature type="transmembrane region" description="Helical" evidence="1">
    <location>
        <begin position="58"/>
        <end position="78"/>
    </location>
</feature>